<proteinExistence type="inferred from homology"/>
<dbReference type="InterPro" id="IPR015943">
    <property type="entry name" value="WD40/YVTN_repeat-like_dom_sf"/>
</dbReference>
<dbReference type="STRING" id="50990.A0A4Y7PZ87"/>
<evidence type="ECO:0000313" key="2">
    <source>
        <dbReference type="EMBL" id="TDL20328.1"/>
    </source>
</evidence>
<keyword evidence="3" id="KW-1185">Reference proteome</keyword>
<dbReference type="SUPFAM" id="SSF75011">
    <property type="entry name" value="3-carboxy-cis,cis-mucoante lactonizing enzyme"/>
    <property type="match status" value="1"/>
</dbReference>
<dbReference type="Pfam" id="PF10282">
    <property type="entry name" value="Lactonase"/>
    <property type="match status" value="1"/>
</dbReference>
<dbReference type="GO" id="GO:0017057">
    <property type="term" value="F:6-phosphogluconolactonase activity"/>
    <property type="evidence" value="ECO:0007669"/>
    <property type="project" value="TreeGrafter"/>
</dbReference>
<dbReference type="InterPro" id="IPR019405">
    <property type="entry name" value="Lactonase_7-beta_prop"/>
</dbReference>
<dbReference type="InterPro" id="IPR050282">
    <property type="entry name" value="Cycloisomerase_2"/>
</dbReference>
<dbReference type="AlphaFoldDB" id="A0A4Y7PZ87"/>
<evidence type="ECO:0000313" key="3">
    <source>
        <dbReference type="Proteomes" id="UP000294933"/>
    </source>
</evidence>
<dbReference type="VEuPathDB" id="FungiDB:BD410DRAFT_791127"/>
<dbReference type="PANTHER" id="PTHR30344">
    <property type="entry name" value="6-PHOSPHOGLUCONOLACTONASE-RELATED"/>
    <property type="match status" value="1"/>
</dbReference>
<dbReference type="GO" id="GO:0016853">
    <property type="term" value="F:isomerase activity"/>
    <property type="evidence" value="ECO:0007669"/>
    <property type="project" value="UniProtKB-KW"/>
</dbReference>
<gene>
    <name evidence="2" type="ORF">BD410DRAFT_791127</name>
</gene>
<reference evidence="2 3" key="1">
    <citation type="submission" date="2018-06" db="EMBL/GenBank/DDBJ databases">
        <title>A transcriptomic atlas of mushroom development highlights an independent origin of complex multicellularity.</title>
        <authorList>
            <consortium name="DOE Joint Genome Institute"/>
            <person name="Krizsan K."/>
            <person name="Almasi E."/>
            <person name="Merenyi Z."/>
            <person name="Sahu N."/>
            <person name="Viragh M."/>
            <person name="Koszo T."/>
            <person name="Mondo S."/>
            <person name="Kiss B."/>
            <person name="Balint B."/>
            <person name="Kues U."/>
            <person name="Barry K."/>
            <person name="Hegedus J.C."/>
            <person name="Henrissat B."/>
            <person name="Johnson J."/>
            <person name="Lipzen A."/>
            <person name="Ohm R."/>
            <person name="Nagy I."/>
            <person name="Pangilinan J."/>
            <person name="Yan J."/>
            <person name="Xiong Y."/>
            <person name="Grigoriev I.V."/>
            <person name="Hibbett D.S."/>
            <person name="Nagy L.G."/>
        </authorList>
    </citation>
    <scope>NUCLEOTIDE SEQUENCE [LARGE SCALE GENOMIC DNA]</scope>
    <source>
        <strain evidence="2 3">SZMC22713</strain>
    </source>
</reference>
<dbReference type="OrthoDB" id="9972196at2759"/>
<organism evidence="2 3">
    <name type="scientific">Rickenella mellea</name>
    <dbReference type="NCBI Taxonomy" id="50990"/>
    <lineage>
        <taxon>Eukaryota</taxon>
        <taxon>Fungi</taxon>
        <taxon>Dikarya</taxon>
        <taxon>Basidiomycota</taxon>
        <taxon>Agaricomycotina</taxon>
        <taxon>Agaricomycetes</taxon>
        <taxon>Hymenochaetales</taxon>
        <taxon>Rickenellaceae</taxon>
        <taxon>Rickenella</taxon>
    </lineage>
</organism>
<dbReference type="Proteomes" id="UP000294933">
    <property type="component" value="Unassembled WGS sequence"/>
</dbReference>
<dbReference type="PANTHER" id="PTHR30344:SF7">
    <property type="entry name" value="DUF2415 DOMAIN-CONTAINING PROTEIN"/>
    <property type="match status" value="1"/>
</dbReference>
<keyword evidence="2" id="KW-0413">Isomerase</keyword>
<protein>
    <submittedName>
        <fullName evidence="2">Putative isomerase YbhE</fullName>
    </submittedName>
</protein>
<comment type="similarity">
    <text evidence="1">Belongs to the cycloisomerase 2 family.</text>
</comment>
<dbReference type="EMBL" id="ML170189">
    <property type="protein sequence ID" value="TDL20328.1"/>
    <property type="molecule type" value="Genomic_DNA"/>
</dbReference>
<sequence length="345" mass="36088">MVNLTILAGGYTTFVATYTFNTDTNALTLAGKSTTGANPSWIALNPTNRSILYAVNENTQGGLQSFAISSHATLSPLSTIQSGGGDPAFATPISTGAVAVMNYNSGNGKIVPTTSGGAILGSGNLITFPAKVSHPHMALQHNNEVFVPDLGADKIWRLVQSGNNWNIQGLIQQPTGSGPRHIAIQGNYLFTLHELSSTITSQAIPAAPNGTSPFISNLSILPPNPPAGSVFAAAEILYPTTDYLYPGKYIYVSNRNTGVQDPRGDAIAIFLATSTGSLNLVGHVYTGLNQIRGMQLFGPNLSYLIAGGYGGGGVAVFERENNGANLTLLARNAVLPTATSFVWVY</sequence>
<accession>A0A4Y7PZ87</accession>
<dbReference type="Gene3D" id="2.130.10.10">
    <property type="entry name" value="YVTN repeat-like/Quinoprotein amine dehydrogenase"/>
    <property type="match status" value="1"/>
</dbReference>
<evidence type="ECO:0000256" key="1">
    <source>
        <dbReference type="ARBA" id="ARBA00005564"/>
    </source>
</evidence>
<name>A0A4Y7PZ87_9AGAM</name>